<dbReference type="PANTHER" id="PTHR12546:SF33">
    <property type="entry name" value="SPERM VESICLE FUSION PROTEIN FER-1"/>
    <property type="match status" value="1"/>
</dbReference>
<comment type="subcellular location">
    <subcellularLocation>
        <location evidence="1">Membrane</location>
        <topology evidence="1">Single-pass membrane protein</topology>
    </subcellularLocation>
</comment>
<dbReference type="InterPro" id="IPR037721">
    <property type="entry name" value="Ferlin"/>
</dbReference>
<dbReference type="SUPFAM" id="SSF49562">
    <property type="entry name" value="C2 domain (Calcium/lipid-binding domain, CaLB)"/>
    <property type="match status" value="2"/>
</dbReference>
<feature type="compositionally biased region" description="Basic and acidic residues" evidence="7">
    <location>
        <begin position="352"/>
        <end position="366"/>
    </location>
</feature>
<dbReference type="OrthoDB" id="345426at2759"/>
<feature type="region of interest" description="Disordered" evidence="7">
    <location>
        <begin position="2575"/>
        <end position="2631"/>
    </location>
</feature>
<feature type="region of interest" description="Disordered" evidence="7">
    <location>
        <begin position="306"/>
        <end position="331"/>
    </location>
</feature>
<dbReference type="Gene3D" id="2.60.40.150">
    <property type="entry name" value="C2 domain"/>
    <property type="match status" value="2"/>
</dbReference>
<reference evidence="9" key="1">
    <citation type="submission" date="2013-10" db="EMBL/GenBank/DDBJ databases">
        <title>Genomic analysis of the causative agents of coccidiosis in chickens.</title>
        <authorList>
            <person name="Reid A.J."/>
            <person name="Blake D."/>
            <person name="Billington K."/>
            <person name="Browne H."/>
            <person name="Dunn M."/>
            <person name="Hung S."/>
            <person name="Kawahara F."/>
            <person name="Miranda-Saavedra D."/>
            <person name="Mourier T."/>
            <person name="Nagra H."/>
            <person name="Otto T.D."/>
            <person name="Rawlings N."/>
            <person name="Sanchez A."/>
            <person name="Sanders M."/>
            <person name="Subramaniam C."/>
            <person name="Tay Y."/>
            <person name="Dear P."/>
            <person name="Doerig C."/>
            <person name="Gruber A."/>
            <person name="Parkinson J."/>
            <person name="Shirley M."/>
            <person name="Wan K.L."/>
            <person name="Berriman M."/>
            <person name="Tomley F."/>
            <person name="Pain A."/>
        </authorList>
    </citation>
    <scope>NUCLEOTIDE SEQUENCE [LARGE SCALE GENOMIC DNA]</scope>
    <source>
        <strain evidence="9">Weybridge</strain>
    </source>
</reference>
<dbReference type="InterPro" id="IPR000008">
    <property type="entry name" value="C2_dom"/>
</dbReference>
<keyword evidence="3" id="KW-0677">Repeat</keyword>
<feature type="coiled-coil region" evidence="6">
    <location>
        <begin position="2000"/>
        <end position="2027"/>
    </location>
</feature>
<organism evidence="9 10">
    <name type="scientific">Eimeria maxima</name>
    <name type="common">Coccidian parasite</name>
    <dbReference type="NCBI Taxonomy" id="5804"/>
    <lineage>
        <taxon>Eukaryota</taxon>
        <taxon>Sar</taxon>
        <taxon>Alveolata</taxon>
        <taxon>Apicomplexa</taxon>
        <taxon>Conoidasida</taxon>
        <taxon>Coccidia</taxon>
        <taxon>Eucoccidiorida</taxon>
        <taxon>Eimeriorina</taxon>
        <taxon>Eimeriidae</taxon>
        <taxon>Eimeria</taxon>
    </lineage>
</organism>
<dbReference type="GeneID" id="25335751"/>
<feature type="region of interest" description="Disordered" evidence="7">
    <location>
        <begin position="352"/>
        <end position="395"/>
    </location>
</feature>
<evidence type="ECO:0000256" key="6">
    <source>
        <dbReference type="SAM" id="Coils"/>
    </source>
</evidence>
<dbReference type="PROSITE" id="PS50004">
    <property type="entry name" value="C2"/>
    <property type="match status" value="2"/>
</dbReference>
<evidence type="ECO:0000256" key="3">
    <source>
        <dbReference type="ARBA" id="ARBA00022737"/>
    </source>
</evidence>
<dbReference type="OMA" id="FCSPPQM"/>
<dbReference type="GO" id="GO:0016020">
    <property type="term" value="C:membrane"/>
    <property type="evidence" value="ECO:0007669"/>
    <property type="project" value="UniProtKB-SubCell"/>
</dbReference>
<dbReference type="GO" id="GO:0007009">
    <property type="term" value="P:plasma membrane organization"/>
    <property type="evidence" value="ECO:0007669"/>
    <property type="project" value="TreeGrafter"/>
</dbReference>
<keyword evidence="10" id="KW-1185">Reference proteome</keyword>
<keyword evidence="5" id="KW-0472">Membrane</keyword>
<evidence type="ECO:0000256" key="1">
    <source>
        <dbReference type="ARBA" id="ARBA00004167"/>
    </source>
</evidence>
<name>U6MAP0_EIMMA</name>
<reference evidence="9" key="2">
    <citation type="submission" date="2013-10" db="EMBL/GenBank/DDBJ databases">
        <authorList>
            <person name="Aslett M."/>
        </authorList>
    </citation>
    <scope>NUCLEOTIDE SEQUENCE [LARGE SCALE GENOMIC DNA]</scope>
    <source>
        <strain evidence="9">Weybridge</strain>
    </source>
</reference>
<feature type="region of interest" description="Disordered" evidence="7">
    <location>
        <begin position="1083"/>
        <end position="1103"/>
    </location>
</feature>
<feature type="region of interest" description="Disordered" evidence="7">
    <location>
        <begin position="1008"/>
        <end position="1040"/>
    </location>
</feature>
<gene>
    <name evidence="9" type="ORF">EMWEY_00017650</name>
</gene>
<proteinExistence type="predicted"/>
<evidence type="ECO:0000259" key="8">
    <source>
        <dbReference type="PROSITE" id="PS50004"/>
    </source>
</evidence>
<dbReference type="EMBL" id="HG719812">
    <property type="protein sequence ID" value="CDJ58735.1"/>
    <property type="molecule type" value="Genomic_DNA"/>
</dbReference>
<dbReference type="Pfam" id="PF00168">
    <property type="entry name" value="C2"/>
    <property type="match status" value="3"/>
</dbReference>
<dbReference type="PANTHER" id="PTHR12546">
    <property type="entry name" value="FER-1-LIKE"/>
    <property type="match status" value="1"/>
</dbReference>
<evidence type="ECO:0000313" key="10">
    <source>
        <dbReference type="Proteomes" id="UP000030763"/>
    </source>
</evidence>
<dbReference type="Proteomes" id="UP000030763">
    <property type="component" value="Unassembled WGS sequence"/>
</dbReference>
<evidence type="ECO:0000256" key="2">
    <source>
        <dbReference type="ARBA" id="ARBA00022692"/>
    </source>
</evidence>
<keyword evidence="2" id="KW-0812">Transmembrane</keyword>
<sequence>MADLTSLLLAATLGGGGPRQPSRGIEMPTLFNCGTKESEPEEKFVNAPPPKQGPLFLRDVTGASDPYVSIRYEGHSFCSPPQMNTLNPVWEYSFETEIKENGTLHISVYDQDMGMQGDFLGSCQLKIMRSPAKLKKETLPLVSVPAPFFSKPPNSRITVFYHVVDRLEDQPDLVELARRLGDDSGDKQHPQNMTVRCCCLQTDHPSISEGKMAAIRLTVGNQKAVSQPGIPDGLRYLYGPPGVGWQTDFHLKDVTVEDLVQLRIVVDWMLRDATVSLLFSALSLRLFHCVQEDELDMVRKEYFSGLSKTDQSPSPAPTDKAESAGGESFQECPQVESSKEQLCQFPSKVHFESKTGRQPGEEKGNQDNEDTSTVHTNIGRSKKGRRRSRGGSTQKGFRTFASWQLPLDEIRDFCNERRLCAWAGRCILTSKTGVKSGELLMHIDIFAEGEKPLRKVNILRFPPPVSLGSAIKAASVPAGDTKQGESTEPGEASKDNLTLYLHLYADFLPKTDVDYDALPWNDCDPFVVINSGNLKSKKSSWTTTVQNNRQREVEWECMAVEVCKDRRRRRLTFELFDSDTPFMFGSGILKQHVGMAQMNRIPLNRPTWLHMFGGAINGEREEYNTAMIKGALEPPSTYRGSLCVLADTKRTRRRDWPPFPDRCGASVHIQPLQTTFFTGFIQILDHAYERLGYLLIGLLVRFREREVSLLIQVPGCVLEIPGAGPAKGFFSQGQVAKHVPLTSTLNGVRKCREMSEIPPANADILEFPGYVDSKGVLRLYNWTSPRSEMQHDTATAFKEAGGGKDKVTGQLASDASETDPVWRDLAELPLSLMNAWVLRESEPVFLLPQVQHAYVYLVPVGEEHLPPKIFGRIPLTLSVGTKAALDSHGSAGDPSDWPPSEALSNDKVDSVSELEQTIPSKQEIEGQGSLHPAVPHCEKMSWEVSTLQDQNTDAAASDDGVTIEPLKWIQMHWDQSVTPLPECRFPSTFAACLLASARAVLSRAPSPLGYDSTASGDSQSSTDNGSQGHDTEAADWPSVAKNPIPKAEVVSVFCGVDTRERRCGHIGRKVLSESLFCFPPENGQSGGQLRNPGRGHRAGSSLQSSAIGPSPFYRKVFFHGDILQARSLPAMDSDALVNPWWSVEVEGELIKMVDEQHIDREMSCLKTSLNPAFLQRTAAPVYLYLGPQTNVQSVTLATGLPPFNQLLLPPPPVLLRLFDIDIGKGGEVAKEMIALVIEWSPANLDLRYRAALQKLDSEHPRGGLTNGKQLMESVTDVNYAHQAVWYALANREQAAFTAVEESVATSIEWDAKPRLLAAVGFALNGFGKSPNQRLSTATTADSRSQPAANKRSLASSLVAPWPVLALDNPVHVTASNCPLLKYHFDVDILGIRCLANSSADQAGSELVLQVSAFWQGSAKDLQLTLSSSDFPGPNVVARFSETEPETRRKVFAEVVDVKEGKMSRQVLLPIRRNVESSTAPGQWVGARLSITSFATPFLPYIQEEVSYLPNQMAKMQQHVSTKSLNGTNGMAGGTDGVFYKMMESKGVYSTRGSGRIMRRHGIKAILPDICFRLVNRDGSELGTLSLALNSFVKVPQGEHCLKLQLESPLLARLPPPMMDVGMMVIRGLRVSVVNLRFATQEQRAMPDLPFVNTADVDVLIECFSEHTGDLIYDSDCKVGRMLTDHDMFFVRDKAGCVHTHVLNADDYFAGYGEKMDIPFVEPIMQADLADPGPTPSEYARFFEETRRRIVGDSRSVRLRSKKRSVETSKTFRVEDEEHEKQLTKVDYKVAANREDDRVRHATRTWLRKRGHEACLDEEREAAIGIAVFFSSCLLARLMLMRSEYGDSAESGDPVSGANKYLPRKLLPTFNMVNIFARKEGKSGVVVWSASSSGGEGRFGRAGDLLLIFRTTADKQYHRICVPSLDIRWVGLCHVTSAFERTGRNLMENISMLKSASCSFPHIVACRIPFVSPDILMKTRSTSTTQSPKASWISTEWQPDQEELEVEIIELENELARLREAGGGYRKEACDDPKAGFGYALDVQRGELVCRLKKTSTYFDRNQSLLWFDSFAVLPTLNLSLPMVWGEDKKRVAVLKGWVRVTDITSMEKTLNDDDAHYDTGGVGVVTSSTETQIQPLQQPGRRKAPSITSDISGYATGGYPRPAVLIAPPMHRWMEEVVVVHVYVLTARNLQNVDAIGMSDPYLKLQLGQQVVVSERVFDGNCNPNFYEHFVFRVMIPGSAILKITVMDKGDVLQSDSPLGIVSVDLEERWLALRASRITQYQKMCPVVGPGKTTYAPPLHYFPIEFQSLQTGEGDGDIGLSQGTLRYFIDLHGETDPYEELSLSHLGIEEEFELRFIVWNIENINVFKGSSGERNDLKVRVELFMTDFELVDSCESFDTDVHFFSKRTATFNWRILKRVRLPLAALSVKLTLVDINAPAADNALYNPETLSLDALALTAITRFRQEQKPIGPVDFDIIFDDPLGAGMVEHWCQAFWCAPYEAMGCPPAVTGCCNRREVRGNFMEENDESVALCCCLGYCCCGRQAKRRRVGTFLSGPTTLHCTVALLPKTEADAQPVGAGRAAPEPLAEPTDRPSPNMMLTGNLNGMLHADSASSNRSNRGDHHYRDPHLI</sequence>
<feature type="compositionally biased region" description="Polar residues" evidence="7">
    <location>
        <begin position="1012"/>
        <end position="1028"/>
    </location>
</feature>
<dbReference type="InterPro" id="IPR035892">
    <property type="entry name" value="C2_domain_sf"/>
</dbReference>
<dbReference type="RefSeq" id="XP_013335383.1">
    <property type="nucleotide sequence ID" value="XM_013479929.1"/>
</dbReference>
<evidence type="ECO:0000313" key="9">
    <source>
        <dbReference type="EMBL" id="CDJ58735.1"/>
    </source>
</evidence>
<accession>U6MAP0</accession>
<protein>
    <submittedName>
        <fullName evidence="9">C2 domain-containing protein, putative</fullName>
    </submittedName>
</protein>
<dbReference type="CDD" id="cd00030">
    <property type="entry name" value="C2"/>
    <property type="match status" value="1"/>
</dbReference>
<feature type="domain" description="C2" evidence="8">
    <location>
        <begin position="2160"/>
        <end position="2279"/>
    </location>
</feature>
<evidence type="ECO:0000256" key="7">
    <source>
        <dbReference type="SAM" id="MobiDB-lite"/>
    </source>
</evidence>
<feature type="domain" description="C2" evidence="8">
    <location>
        <begin position="17"/>
        <end position="141"/>
    </location>
</feature>
<dbReference type="VEuPathDB" id="ToxoDB:EMWEY_00017650"/>
<dbReference type="SMART" id="SM00239">
    <property type="entry name" value="C2"/>
    <property type="match status" value="3"/>
</dbReference>
<feature type="region of interest" description="Disordered" evidence="7">
    <location>
        <begin position="472"/>
        <end position="492"/>
    </location>
</feature>
<feature type="compositionally biased region" description="Basic and acidic residues" evidence="7">
    <location>
        <begin position="2619"/>
        <end position="2631"/>
    </location>
</feature>
<evidence type="ECO:0000256" key="5">
    <source>
        <dbReference type="ARBA" id="ARBA00023136"/>
    </source>
</evidence>
<feature type="compositionally biased region" description="Basic residues" evidence="7">
    <location>
        <begin position="380"/>
        <end position="389"/>
    </location>
</feature>
<evidence type="ECO:0000256" key="4">
    <source>
        <dbReference type="ARBA" id="ARBA00022989"/>
    </source>
</evidence>
<keyword evidence="4" id="KW-1133">Transmembrane helix</keyword>
<keyword evidence="6" id="KW-0175">Coiled coil</keyword>